<dbReference type="Pfam" id="PF09534">
    <property type="entry name" value="Trp_oprn_chp"/>
    <property type="match status" value="1"/>
</dbReference>
<evidence type="ECO:0000313" key="4">
    <source>
        <dbReference type="Proteomes" id="UP001310387"/>
    </source>
</evidence>
<evidence type="ECO:0000313" key="3">
    <source>
        <dbReference type="EMBL" id="MEG3613786.1"/>
    </source>
</evidence>
<reference evidence="3" key="2">
    <citation type="submission" date="2024-02" db="EMBL/GenBank/DDBJ databases">
        <authorList>
            <person name="Prathaban M."/>
            <person name="Mythili R."/>
            <person name="Sharmila Devi N."/>
            <person name="Sobanaa M."/>
            <person name="Prathiviraj R."/>
            <person name="Selvin J."/>
        </authorList>
    </citation>
    <scope>NUCLEOTIDE SEQUENCE</scope>
    <source>
        <strain evidence="3">MP1014</strain>
    </source>
</reference>
<evidence type="ECO:0000256" key="1">
    <source>
        <dbReference type="SAM" id="MobiDB-lite"/>
    </source>
</evidence>
<protein>
    <submittedName>
        <fullName evidence="3">Trp biosynthesis-associated membrane protein</fullName>
    </submittedName>
</protein>
<proteinExistence type="predicted"/>
<evidence type="ECO:0000256" key="2">
    <source>
        <dbReference type="SAM" id="Phobius"/>
    </source>
</evidence>
<keyword evidence="2" id="KW-0812">Transmembrane</keyword>
<keyword evidence="2" id="KW-0472">Membrane</keyword>
<comment type="caution">
    <text evidence="3">The sequence shown here is derived from an EMBL/GenBank/DDBJ whole genome shotgun (WGS) entry which is preliminary data.</text>
</comment>
<feature type="transmembrane region" description="Helical" evidence="2">
    <location>
        <begin position="52"/>
        <end position="70"/>
    </location>
</feature>
<dbReference type="InterPro" id="IPR019051">
    <property type="entry name" value="Trp_biosyn_TM_oprn/chp"/>
</dbReference>
<sequence>MIRTRSRAVVLLLALGGATFGVSAPVWLRTTVATALEPEVAVEVAGTSAAPVVSAAAFVTLACALATTLAGRVARRVALVVAGLGGLAVVAGTVAVLRDPAGPAVAAAADAAGVTELTAPVDLTPWPWLALVTGAAIVVVAVLATLGAGAWRATGGRHERVPADGPVDGSGQAVAGEDEADPQADWDALSRGTDPSSDR</sequence>
<gene>
    <name evidence="3" type="ORF">V5O49_01470</name>
</gene>
<keyword evidence="4" id="KW-1185">Reference proteome</keyword>
<dbReference type="Proteomes" id="UP001310387">
    <property type="component" value="Unassembled WGS sequence"/>
</dbReference>
<feature type="region of interest" description="Disordered" evidence="1">
    <location>
        <begin position="154"/>
        <end position="199"/>
    </location>
</feature>
<name>A0ABU7Z369_9MICO</name>
<feature type="transmembrane region" description="Helical" evidence="2">
    <location>
        <begin position="128"/>
        <end position="151"/>
    </location>
</feature>
<dbReference type="EMBL" id="JBAGLP010000099">
    <property type="protein sequence ID" value="MEG3613786.1"/>
    <property type="molecule type" value="Genomic_DNA"/>
</dbReference>
<reference evidence="3" key="1">
    <citation type="journal article" date="2024" name="Antonie Van Leeuwenhoek">
        <title>Isoptericola haloaureus sp. nov., a dimorphic actinobacterium isolated from mangrove sediments of southeast India, implicating biosaline agricultural significance through nitrogen fixation and salt tolerance genes.</title>
        <authorList>
            <person name="Prathaban M."/>
            <person name="Prathiviraj R."/>
            <person name="Ravichandran M."/>
            <person name="Natarajan S.D."/>
            <person name="Sobanaa M."/>
            <person name="Hari Krishna Kumar S."/>
            <person name="Chandrasekar V."/>
            <person name="Selvin J."/>
        </authorList>
    </citation>
    <scope>NUCLEOTIDE SEQUENCE</scope>
    <source>
        <strain evidence="3">MP1014</strain>
    </source>
</reference>
<feature type="transmembrane region" description="Helical" evidence="2">
    <location>
        <begin position="77"/>
        <end position="97"/>
    </location>
</feature>
<keyword evidence="2" id="KW-1133">Transmembrane helix</keyword>
<accession>A0ABU7Z369</accession>
<organism evidence="3 4">
    <name type="scientific">Isoptericola haloaureus</name>
    <dbReference type="NCBI Taxonomy" id="1542902"/>
    <lineage>
        <taxon>Bacteria</taxon>
        <taxon>Bacillati</taxon>
        <taxon>Actinomycetota</taxon>
        <taxon>Actinomycetes</taxon>
        <taxon>Micrococcales</taxon>
        <taxon>Promicromonosporaceae</taxon>
        <taxon>Isoptericola</taxon>
    </lineage>
</organism>
<dbReference type="RefSeq" id="WP_332900671.1">
    <property type="nucleotide sequence ID" value="NZ_JBAGLP010000099.1"/>
</dbReference>